<dbReference type="Gene3D" id="3.90.1670.10">
    <property type="entry name" value="FdhE-like domain"/>
    <property type="match status" value="1"/>
</dbReference>
<dbReference type="PANTHER" id="PTHR37689">
    <property type="entry name" value="PROTEIN FDHE"/>
    <property type="match status" value="1"/>
</dbReference>
<dbReference type="EMBL" id="JAEMHK010000016">
    <property type="protein sequence ID" value="MBJ6802159.1"/>
    <property type="molecule type" value="Genomic_DNA"/>
</dbReference>
<dbReference type="InterPro" id="IPR056796">
    <property type="entry name" value="FdhE_C"/>
</dbReference>
<organism evidence="3 4">
    <name type="scientific">Geomonas propionica</name>
    <dbReference type="NCBI Taxonomy" id="2798582"/>
    <lineage>
        <taxon>Bacteria</taxon>
        <taxon>Pseudomonadati</taxon>
        <taxon>Thermodesulfobacteriota</taxon>
        <taxon>Desulfuromonadia</taxon>
        <taxon>Geobacterales</taxon>
        <taxon>Geobacteraceae</taxon>
        <taxon>Geomonas</taxon>
    </lineage>
</organism>
<evidence type="ECO:0000313" key="3">
    <source>
        <dbReference type="EMBL" id="MBJ6802159.1"/>
    </source>
</evidence>
<gene>
    <name evidence="3" type="ORF">JFN90_18690</name>
</gene>
<dbReference type="RefSeq" id="WP_199396634.1">
    <property type="nucleotide sequence ID" value="NZ_JAEMHK010000016.1"/>
</dbReference>
<dbReference type="InterPro" id="IPR006452">
    <property type="entry name" value="Formate_DH_accessory"/>
</dbReference>
<dbReference type="CDD" id="cd16341">
    <property type="entry name" value="FdhE"/>
    <property type="match status" value="1"/>
</dbReference>
<keyword evidence="1" id="KW-0963">Cytoplasm</keyword>
<dbReference type="Pfam" id="PF24860">
    <property type="entry name" value="FdhE_C"/>
    <property type="match status" value="1"/>
</dbReference>
<dbReference type="Proteomes" id="UP000641025">
    <property type="component" value="Unassembled WGS sequence"/>
</dbReference>
<dbReference type="SUPFAM" id="SSF144020">
    <property type="entry name" value="FdhE-like"/>
    <property type="match status" value="1"/>
</dbReference>
<keyword evidence="4" id="KW-1185">Reference proteome</keyword>
<sequence>MTHERSSDPLIRRLDEIAAASPELRVTARLYQAVLPLVQRAEVKAAIALDARELGEVLQEGAPLLTVADVEVDVDAAAALLLAMLRAVQAAELPRGAWRIWDRSAPGWSEPDIAAFAALRGQAGTLAAAVDAGVVDAGEMLALAAAGDRDGFSQRVQQVTPGWELMWTLSHHALRPFLHEVCRQAPLEEVGVWEQGTCYVCGAGATLAELQDDDQVKHLRCAQCGADWHHPRLQCHHCGNEDRTTLRYLYVEGREHRRVEVCDACRGYLKVITSFTPTPPELLVVEDLATLELDFLAQQQGYRMPPPGDSGRQVAP</sequence>
<feature type="domain" description="FdhE C-terminal" evidence="2">
    <location>
        <begin position="234"/>
        <end position="303"/>
    </location>
</feature>
<accession>A0ABS0YW47</accession>
<name>A0ABS0YW47_9BACT</name>
<evidence type="ECO:0000256" key="1">
    <source>
        <dbReference type="ARBA" id="ARBA00022490"/>
    </source>
</evidence>
<evidence type="ECO:0000313" key="4">
    <source>
        <dbReference type="Proteomes" id="UP000641025"/>
    </source>
</evidence>
<dbReference type="PANTHER" id="PTHR37689:SF1">
    <property type="entry name" value="PROTEIN FDHE"/>
    <property type="match status" value="1"/>
</dbReference>
<reference evidence="3 4" key="1">
    <citation type="submission" date="2020-12" db="EMBL/GenBank/DDBJ databases">
        <title>Geomonas sp. Red259, isolated from paddy soil.</title>
        <authorList>
            <person name="Xu Z."/>
            <person name="Zhang Z."/>
            <person name="Masuda Y."/>
            <person name="Itoh H."/>
            <person name="Senoo K."/>
        </authorList>
    </citation>
    <scope>NUCLEOTIDE SEQUENCE [LARGE SCALE GENOMIC DNA]</scope>
    <source>
        <strain evidence="3 4">Red259</strain>
    </source>
</reference>
<dbReference type="InterPro" id="IPR024064">
    <property type="entry name" value="FdhE-like_sf"/>
</dbReference>
<comment type="caution">
    <text evidence="3">The sequence shown here is derived from an EMBL/GenBank/DDBJ whole genome shotgun (WGS) entry which is preliminary data.</text>
</comment>
<protein>
    <submittedName>
        <fullName evidence="3">Formate dehydrogenase accessory protein FdhE</fullName>
    </submittedName>
</protein>
<proteinExistence type="predicted"/>
<evidence type="ECO:0000259" key="2">
    <source>
        <dbReference type="Pfam" id="PF24860"/>
    </source>
</evidence>